<dbReference type="Proteomes" id="UP001418222">
    <property type="component" value="Unassembled WGS sequence"/>
</dbReference>
<name>A0AAP0GG50_9ASPA</name>
<accession>A0AAP0GG50</accession>
<gene>
    <name evidence="1" type="ORF">KSP39_PZI000002</name>
</gene>
<evidence type="ECO:0000313" key="2">
    <source>
        <dbReference type="Proteomes" id="UP001418222"/>
    </source>
</evidence>
<evidence type="ECO:0000313" key="1">
    <source>
        <dbReference type="EMBL" id="KAK8957496.1"/>
    </source>
</evidence>
<organism evidence="1 2">
    <name type="scientific">Platanthera zijinensis</name>
    <dbReference type="NCBI Taxonomy" id="2320716"/>
    <lineage>
        <taxon>Eukaryota</taxon>
        <taxon>Viridiplantae</taxon>
        <taxon>Streptophyta</taxon>
        <taxon>Embryophyta</taxon>
        <taxon>Tracheophyta</taxon>
        <taxon>Spermatophyta</taxon>
        <taxon>Magnoliopsida</taxon>
        <taxon>Liliopsida</taxon>
        <taxon>Asparagales</taxon>
        <taxon>Orchidaceae</taxon>
        <taxon>Orchidoideae</taxon>
        <taxon>Orchideae</taxon>
        <taxon>Orchidinae</taxon>
        <taxon>Platanthera</taxon>
    </lineage>
</organism>
<proteinExistence type="predicted"/>
<reference evidence="1 2" key="1">
    <citation type="journal article" date="2022" name="Nat. Plants">
        <title>Genomes of leafy and leafless Platanthera orchids illuminate the evolution of mycoheterotrophy.</title>
        <authorList>
            <person name="Li M.H."/>
            <person name="Liu K.W."/>
            <person name="Li Z."/>
            <person name="Lu H.C."/>
            <person name="Ye Q.L."/>
            <person name="Zhang D."/>
            <person name="Wang J.Y."/>
            <person name="Li Y.F."/>
            <person name="Zhong Z.M."/>
            <person name="Liu X."/>
            <person name="Yu X."/>
            <person name="Liu D.K."/>
            <person name="Tu X.D."/>
            <person name="Liu B."/>
            <person name="Hao Y."/>
            <person name="Liao X.Y."/>
            <person name="Jiang Y.T."/>
            <person name="Sun W.H."/>
            <person name="Chen J."/>
            <person name="Chen Y.Q."/>
            <person name="Ai Y."/>
            <person name="Zhai J.W."/>
            <person name="Wu S.S."/>
            <person name="Zhou Z."/>
            <person name="Hsiao Y.Y."/>
            <person name="Wu W.L."/>
            <person name="Chen Y.Y."/>
            <person name="Lin Y.F."/>
            <person name="Hsu J.L."/>
            <person name="Li C.Y."/>
            <person name="Wang Z.W."/>
            <person name="Zhao X."/>
            <person name="Zhong W.Y."/>
            <person name="Ma X.K."/>
            <person name="Ma L."/>
            <person name="Huang J."/>
            <person name="Chen G.Z."/>
            <person name="Huang M.Z."/>
            <person name="Huang L."/>
            <person name="Peng D.H."/>
            <person name="Luo Y.B."/>
            <person name="Zou S.Q."/>
            <person name="Chen S.P."/>
            <person name="Lan S."/>
            <person name="Tsai W.C."/>
            <person name="Van de Peer Y."/>
            <person name="Liu Z.J."/>
        </authorList>
    </citation>
    <scope>NUCLEOTIDE SEQUENCE [LARGE SCALE GENOMIC DNA]</scope>
    <source>
        <strain evidence="1">Lor287</strain>
    </source>
</reference>
<comment type="caution">
    <text evidence="1">The sequence shown here is derived from an EMBL/GenBank/DDBJ whole genome shotgun (WGS) entry which is preliminary data.</text>
</comment>
<dbReference type="EMBL" id="JBBWWQ010000001">
    <property type="protein sequence ID" value="KAK8957496.1"/>
    <property type="molecule type" value="Genomic_DNA"/>
</dbReference>
<keyword evidence="2" id="KW-1185">Reference proteome</keyword>
<dbReference type="AlphaFoldDB" id="A0AAP0GG50"/>
<protein>
    <submittedName>
        <fullName evidence="1">Uncharacterized protein</fullName>
    </submittedName>
</protein>
<sequence>MIYNLDSDKIEEMNKYLLDVINNVPDASREDVQFMGVKGCPEIPVIAEGDEKKKLQERIAAEKETKERADCTKHIADKREEDLRRLEISSFPLVWRPQKKAKVHENRRKKLNALDPERLRWPVFSGQLSAEMQRDVLPPSGLNQLPGWIESSELRDYLALVKDAVVNPHSTFEKETAVLTNKLNMLAELMDNERKIFAEEKVRRIELEKSKSRTMRIGIDKKLCKIKSPVSPPLLRRNEERDASLMMRHVFTRISTWARSRITKFAELLREATGREPQDEFPGKVQIWQPGKIAWLMHQGRMKSTWSR</sequence>